<dbReference type="PANTHER" id="PTHR48011:SF4">
    <property type="entry name" value="MITOGEN-ACTIVATED PROTEIN KINASE KINASE KINASE 19"/>
    <property type="match status" value="1"/>
</dbReference>
<dbReference type="InterPro" id="IPR052751">
    <property type="entry name" value="Plant_MAPKKK"/>
</dbReference>
<evidence type="ECO:0000259" key="1">
    <source>
        <dbReference type="PROSITE" id="PS50011"/>
    </source>
</evidence>
<accession>A0AAF3EWA7</accession>
<dbReference type="Proteomes" id="UP000887575">
    <property type="component" value="Unassembled WGS sequence"/>
</dbReference>
<dbReference type="PROSITE" id="PS50011">
    <property type="entry name" value="PROTEIN_KINASE_DOM"/>
    <property type="match status" value="1"/>
</dbReference>
<keyword evidence="2" id="KW-1185">Reference proteome</keyword>
<evidence type="ECO:0000313" key="3">
    <source>
        <dbReference type="WBParaSite" id="MBELARI_LOCUS1850"/>
    </source>
</evidence>
<evidence type="ECO:0000313" key="2">
    <source>
        <dbReference type="Proteomes" id="UP000887575"/>
    </source>
</evidence>
<dbReference type="SMART" id="SM00220">
    <property type="entry name" value="S_TKc"/>
    <property type="match status" value="1"/>
</dbReference>
<dbReference type="PANTHER" id="PTHR48011">
    <property type="entry name" value="CCR4-NOT TRANSCRIPTIONAL COMPLEX SUBUNIT CAF120-RELATED"/>
    <property type="match status" value="1"/>
</dbReference>
<protein>
    <recommendedName>
        <fullName evidence="1">Protein kinase domain-containing protein</fullName>
    </recommendedName>
</protein>
<dbReference type="GO" id="GO:0005524">
    <property type="term" value="F:ATP binding"/>
    <property type="evidence" value="ECO:0007669"/>
    <property type="project" value="InterPro"/>
</dbReference>
<sequence length="1382" mass="160440">MKYRCLRFDLKEWNETRIPTRDSSNRHWMPSFMKHRPLLGGRDLMRPLLCASDEVQQFGDCQVQGIKFDGTLLYFMLKNVTKEKMTASFSRWEPYKAGLRFLYPGRDNRYYIGRKHVFTSGQTTEMGISFRNPRCLQKLDEWKNMPSPQIPYVLIEIKSNTKAFNFYVAFNLIKSTWMPSFTTEEPFTGPFRTTTTQRAVSAHDVLCDGSGHVYLQGNQMGISLLCVFYAFFGATAINWNPITGRSTRSLTLNHTSSSSTKVFFVLKKKMVLREIIHLLTEENKISSGAFGAVYRLEHTEPPSVFKLFHRTPHASSDLKIEYTALEKLRHPNIVQYFGFHDEIIDNHHYRGLQMEYCQHGALSQIIFRPSMIYTIYTVVQWAEHLFKALVYLEKNGKIHCDIKVDNILVSGGFVLKLGDLGLVKSVIETSTVSIRGTPRYMAPEILYNDEQGIKKDTSKRDIWGVGLVLWEIVERRKVLDRSPTVDFRIWLLQTQECLQCPEDLKSIIIGCLCYDYKERATAAGCLEKCSSLKEKITRISNENYKRKLQEFLPFDNNKQKTLLRPIGFDGSEELVAVEPNDDSFLPPAPSILNRSATFTKVNNKSKIDQKEVDPQKILEEKYPELKKLLSLRLKDPKIARLQEFFRQLPTELIVEYAEIAHERIVAKAKDITIFEMKREHRSSFFEDQILEDEGDGGSGGEEMDLKDEVAFLASEAAERCCLKLEIHYFRAIRFIWTFREGSFGNWFVRKELSDLIALFEVWRSIVQKRFHFRSFFSMSTKEEWLLGGKISNNRCLFVRKDLMNAKIWLGSWQDEENSDNCKVRCFNENFELLELEVSPEELDVNNFHKLNIFEFIENQHTNSLLKSVAAMFEELDVEELNDQTEPTSRAKRIAYKVGKKLVADHFQGDENPSFNAVREAIMKQAKAARLPVQVWENFTTGNPSSSERQASKIYHLEVPPHSDEIKFQAFLAEIKNKGMKKSKEKYGTVDDFKKRQNKAFALVIQTLYDWSNRCCLGCLIKGVKVVKIFKEILAFAGPHTYVTLRVFLHNETSCVYLGEAYGHHHFCELDFKTAIILDGFWKSLETFQARDPITRQVKDIEFKGIAKVNLSLINKQLIELMNEVKKRALQIKHPFKISETESFFLLDLQPNQDCISSNPGPSSKSDGQQFKLLYLSYARLYLSLCRVLTQAQSLHDYLDLIKIIVEIVEFKQIVKRVDNLCPKHFFFIKLNKERNVVIVNLHPFEKDDVEHFHVLLLDLDSMSFSRDDFSFTELLRASEETHFHKLHLIEFLSFNLIEKLFTVFSTNYQNRNDLCPFLKNLCIESDNLDVYLSMTLGVCLEFFNEEEQGSGRDPHFNPLEKKSKSPMKLELARQLLYALKAL</sequence>
<dbReference type="Gene3D" id="1.10.510.10">
    <property type="entry name" value="Transferase(Phosphotransferase) domain 1"/>
    <property type="match status" value="1"/>
</dbReference>
<dbReference type="GO" id="GO:0004672">
    <property type="term" value="F:protein kinase activity"/>
    <property type="evidence" value="ECO:0007669"/>
    <property type="project" value="InterPro"/>
</dbReference>
<name>A0AAF3EWA7_9BILA</name>
<dbReference type="Pfam" id="PF00069">
    <property type="entry name" value="Pkinase"/>
    <property type="match status" value="1"/>
</dbReference>
<proteinExistence type="predicted"/>
<dbReference type="InterPro" id="IPR011009">
    <property type="entry name" value="Kinase-like_dom_sf"/>
</dbReference>
<dbReference type="WBParaSite" id="MBELARI_LOCUS1850">
    <property type="protein sequence ID" value="MBELARI_LOCUS1850"/>
    <property type="gene ID" value="MBELARI_LOCUS1850"/>
</dbReference>
<feature type="domain" description="Protein kinase" evidence="1">
    <location>
        <begin position="279"/>
        <end position="552"/>
    </location>
</feature>
<organism evidence="2 3">
    <name type="scientific">Mesorhabditis belari</name>
    <dbReference type="NCBI Taxonomy" id="2138241"/>
    <lineage>
        <taxon>Eukaryota</taxon>
        <taxon>Metazoa</taxon>
        <taxon>Ecdysozoa</taxon>
        <taxon>Nematoda</taxon>
        <taxon>Chromadorea</taxon>
        <taxon>Rhabditida</taxon>
        <taxon>Rhabditina</taxon>
        <taxon>Rhabditomorpha</taxon>
        <taxon>Rhabditoidea</taxon>
        <taxon>Rhabditidae</taxon>
        <taxon>Mesorhabditinae</taxon>
        <taxon>Mesorhabditis</taxon>
    </lineage>
</organism>
<dbReference type="GO" id="GO:0007165">
    <property type="term" value="P:signal transduction"/>
    <property type="evidence" value="ECO:0007669"/>
    <property type="project" value="TreeGrafter"/>
</dbReference>
<dbReference type="InterPro" id="IPR000719">
    <property type="entry name" value="Prot_kinase_dom"/>
</dbReference>
<reference evidence="3" key="1">
    <citation type="submission" date="2024-02" db="UniProtKB">
        <authorList>
            <consortium name="WormBaseParasite"/>
        </authorList>
    </citation>
    <scope>IDENTIFICATION</scope>
</reference>
<dbReference type="SUPFAM" id="SSF56112">
    <property type="entry name" value="Protein kinase-like (PK-like)"/>
    <property type="match status" value="1"/>
</dbReference>